<evidence type="ECO:0000313" key="1">
    <source>
        <dbReference type="EMBL" id="VDL82070.1"/>
    </source>
</evidence>
<sequence>MTVLAPVNWQMYTNEYIWKVKRSAGVVVHTVRIRQATMDDDGDYACESRHQRASQIVHVNISSDFVVVVFCGGGGGGDGKAQRKVEKVNWSTNRFSYALNNSTIQTSMLRPIYVTLCFVVLLGDAVPEISHLHQKLAELKKKHGLEGVAETHKMDYPYRHQAIKFADIMPILSDYAAVHRERSVIKFSK</sequence>
<protein>
    <submittedName>
        <fullName evidence="3">Ig-like domain-containing protein</fullName>
    </submittedName>
</protein>
<gene>
    <name evidence="1" type="ORF">NBR_LOCUS18345</name>
</gene>
<evidence type="ECO:0000313" key="2">
    <source>
        <dbReference type="Proteomes" id="UP000271162"/>
    </source>
</evidence>
<evidence type="ECO:0000313" key="3">
    <source>
        <dbReference type="WBParaSite" id="NBR_0001834401-mRNA-1"/>
    </source>
</evidence>
<dbReference type="STRING" id="27835.A0A0N4YMF0"/>
<dbReference type="AlphaFoldDB" id="A0A0N4YMF0"/>
<organism evidence="3">
    <name type="scientific">Nippostrongylus brasiliensis</name>
    <name type="common">Rat hookworm</name>
    <dbReference type="NCBI Taxonomy" id="27835"/>
    <lineage>
        <taxon>Eukaryota</taxon>
        <taxon>Metazoa</taxon>
        <taxon>Ecdysozoa</taxon>
        <taxon>Nematoda</taxon>
        <taxon>Chromadorea</taxon>
        <taxon>Rhabditida</taxon>
        <taxon>Rhabditina</taxon>
        <taxon>Rhabditomorpha</taxon>
        <taxon>Strongyloidea</taxon>
        <taxon>Heligmosomidae</taxon>
        <taxon>Nippostrongylus</taxon>
    </lineage>
</organism>
<proteinExistence type="predicted"/>
<accession>A0A0N4YMF0</accession>
<dbReference type="EMBL" id="UYSL01023344">
    <property type="protein sequence ID" value="VDL82070.1"/>
    <property type="molecule type" value="Genomic_DNA"/>
</dbReference>
<dbReference type="Proteomes" id="UP000271162">
    <property type="component" value="Unassembled WGS sequence"/>
</dbReference>
<dbReference type="WBParaSite" id="NBR_0001834401-mRNA-1">
    <property type="protein sequence ID" value="NBR_0001834401-mRNA-1"/>
    <property type="gene ID" value="NBR_0001834401"/>
</dbReference>
<keyword evidence="2" id="KW-1185">Reference proteome</keyword>
<reference evidence="1 2" key="2">
    <citation type="submission" date="2018-11" db="EMBL/GenBank/DDBJ databases">
        <authorList>
            <consortium name="Pathogen Informatics"/>
        </authorList>
    </citation>
    <scope>NUCLEOTIDE SEQUENCE [LARGE SCALE GENOMIC DNA]</scope>
</reference>
<name>A0A0N4YMF0_NIPBR</name>
<reference evidence="3" key="1">
    <citation type="submission" date="2017-02" db="UniProtKB">
        <authorList>
            <consortium name="WormBaseParasite"/>
        </authorList>
    </citation>
    <scope>IDENTIFICATION</scope>
</reference>